<comment type="caution">
    <text evidence="2">The sequence shown here is derived from an EMBL/GenBank/DDBJ whole genome shotgun (WGS) entry which is preliminary data.</text>
</comment>
<dbReference type="GO" id="GO:0003677">
    <property type="term" value="F:DNA binding"/>
    <property type="evidence" value="ECO:0007669"/>
    <property type="project" value="UniProtKB-KW"/>
</dbReference>
<dbReference type="PROSITE" id="PS01332">
    <property type="entry name" value="HTH_RRF2_1"/>
    <property type="match status" value="1"/>
</dbReference>
<protein>
    <submittedName>
        <fullName evidence="2">Rrf2 family transcriptional regulator</fullName>
    </submittedName>
</protein>
<dbReference type="OrthoDB" id="9808360at2"/>
<dbReference type="InterPro" id="IPR030489">
    <property type="entry name" value="TR_Rrf2-type_CS"/>
</dbReference>
<evidence type="ECO:0000313" key="2">
    <source>
        <dbReference type="EMBL" id="RNM29731.1"/>
    </source>
</evidence>
<dbReference type="AlphaFoldDB" id="A0A3N0HYA4"/>
<reference evidence="2 3" key="1">
    <citation type="submission" date="2018-11" db="EMBL/GenBank/DDBJ databases">
        <title>Clostridium sp. nov., a member of the family Erysipelotrichaceae isolated from pig faeces.</title>
        <authorList>
            <person name="Chang Y.-H."/>
        </authorList>
    </citation>
    <scope>NUCLEOTIDE SEQUENCE [LARGE SCALE GENOMIC DNA]</scope>
    <source>
        <strain evidence="2 3">YH-panp20</strain>
    </source>
</reference>
<dbReference type="Gene3D" id="1.10.10.10">
    <property type="entry name" value="Winged helix-like DNA-binding domain superfamily/Winged helix DNA-binding domain"/>
    <property type="match status" value="1"/>
</dbReference>
<dbReference type="RefSeq" id="WP_128520794.1">
    <property type="nucleotide sequence ID" value="NZ_CAUWBR010000015.1"/>
</dbReference>
<sequence>MKISTKGRYALQLMLDIALQPSNRPVALKDVSKRQNISFKYLEQIMPALTGAGLIRSVRGPKGGYYINKSLDAITVGDILRLTEGSLAPVDQVDTDIHNTTSDDLDTIDIMVWQKLYKAICGVVDHVTIQDLVDQERSNGGEYYI</sequence>
<proteinExistence type="predicted"/>
<keyword evidence="3" id="KW-1185">Reference proteome</keyword>
<evidence type="ECO:0000256" key="1">
    <source>
        <dbReference type="ARBA" id="ARBA00023125"/>
    </source>
</evidence>
<dbReference type="InterPro" id="IPR036390">
    <property type="entry name" value="WH_DNA-bd_sf"/>
</dbReference>
<organism evidence="2 3">
    <name type="scientific">Absicoccus porci</name>
    <dbReference type="NCBI Taxonomy" id="2486576"/>
    <lineage>
        <taxon>Bacteria</taxon>
        <taxon>Bacillati</taxon>
        <taxon>Bacillota</taxon>
        <taxon>Erysipelotrichia</taxon>
        <taxon>Erysipelotrichales</taxon>
        <taxon>Erysipelotrichaceae</taxon>
        <taxon>Absicoccus</taxon>
    </lineage>
</organism>
<dbReference type="InterPro" id="IPR000944">
    <property type="entry name" value="Tscrpt_reg_Rrf2"/>
</dbReference>
<dbReference type="EMBL" id="RJQC01000003">
    <property type="protein sequence ID" value="RNM29731.1"/>
    <property type="molecule type" value="Genomic_DNA"/>
</dbReference>
<dbReference type="Proteomes" id="UP000276568">
    <property type="component" value="Unassembled WGS sequence"/>
</dbReference>
<dbReference type="InterPro" id="IPR036388">
    <property type="entry name" value="WH-like_DNA-bd_sf"/>
</dbReference>
<dbReference type="GO" id="GO:0005829">
    <property type="term" value="C:cytosol"/>
    <property type="evidence" value="ECO:0007669"/>
    <property type="project" value="TreeGrafter"/>
</dbReference>
<dbReference type="NCBIfam" id="TIGR00738">
    <property type="entry name" value="rrf2_super"/>
    <property type="match status" value="1"/>
</dbReference>
<dbReference type="PANTHER" id="PTHR33221:SF5">
    <property type="entry name" value="HTH-TYPE TRANSCRIPTIONAL REGULATOR ISCR"/>
    <property type="match status" value="1"/>
</dbReference>
<dbReference type="PANTHER" id="PTHR33221">
    <property type="entry name" value="WINGED HELIX-TURN-HELIX TRANSCRIPTIONAL REGULATOR, RRF2 FAMILY"/>
    <property type="match status" value="1"/>
</dbReference>
<name>A0A3N0HYA4_9FIRM</name>
<gene>
    <name evidence="2" type="ORF">EDX97_08840</name>
</gene>
<keyword evidence="1" id="KW-0238">DNA-binding</keyword>
<dbReference type="SUPFAM" id="SSF46785">
    <property type="entry name" value="Winged helix' DNA-binding domain"/>
    <property type="match status" value="1"/>
</dbReference>
<dbReference type="GO" id="GO:0003700">
    <property type="term" value="F:DNA-binding transcription factor activity"/>
    <property type="evidence" value="ECO:0007669"/>
    <property type="project" value="TreeGrafter"/>
</dbReference>
<dbReference type="PROSITE" id="PS51197">
    <property type="entry name" value="HTH_RRF2_2"/>
    <property type="match status" value="1"/>
</dbReference>
<dbReference type="Pfam" id="PF02082">
    <property type="entry name" value="Rrf2"/>
    <property type="match status" value="1"/>
</dbReference>
<accession>A0A3N0HYA4</accession>
<evidence type="ECO:0000313" key="3">
    <source>
        <dbReference type="Proteomes" id="UP000276568"/>
    </source>
</evidence>